<name>A0A173UQ98_PARDI</name>
<dbReference type="Proteomes" id="UP000095591">
    <property type="component" value="Unassembled WGS sequence"/>
</dbReference>
<keyword evidence="4 5" id="KW-0472">Membrane</keyword>
<keyword evidence="2 5" id="KW-0812">Transmembrane</keyword>
<proteinExistence type="predicted"/>
<feature type="transmembrane region" description="Helical" evidence="5">
    <location>
        <begin position="242"/>
        <end position="273"/>
    </location>
</feature>
<evidence type="ECO:0000256" key="5">
    <source>
        <dbReference type="SAM" id="Phobius"/>
    </source>
</evidence>
<dbReference type="InterPro" id="IPR007016">
    <property type="entry name" value="O-antigen_ligase-rel_domated"/>
</dbReference>
<evidence type="ECO:0000256" key="4">
    <source>
        <dbReference type="ARBA" id="ARBA00023136"/>
    </source>
</evidence>
<dbReference type="RefSeq" id="WP_007219045.1">
    <property type="nucleotide sequence ID" value="NZ_CYXP01000005.1"/>
</dbReference>
<dbReference type="GO" id="GO:0016874">
    <property type="term" value="F:ligase activity"/>
    <property type="evidence" value="ECO:0007669"/>
    <property type="project" value="UniProtKB-KW"/>
</dbReference>
<evidence type="ECO:0000259" key="6">
    <source>
        <dbReference type="Pfam" id="PF04932"/>
    </source>
</evidence>
<feature type="transmembrane region" description="Helical" evidence="5">
    <location>
        <begin position="162"/>
        <end position="180"/>
    </location>
</feature>
<feature type="transmembrane region" description="Helical" evidence="5">
    <location>
        <begin position="83"/>
        <end position="99"/>
    </location>
</feature>
<sequence length="433" mass="49116">MTDLNTTNTLSNPLNRWITYGIWLMITLIYIPIPAVPGTLITFTLFILSLYSMNNETRGFALMCFAAPVLGALFFVLHIPLTAYFICLFLGLVFLRNYIKSSLNINEEFIYFGLLVIIFLIAYLYGPQHSYSNFKLIYIISIGFCSIIYWKVYCQSPKLQSLVLAQFLCLISLLFIYIAFDFYPFKHPAHIFDLDFFRSSFSFIKKSTDMVLTYHSVGIPAMMGIALILSSFELSKLRKRNVVTLLLPLIILLLIAQARQAIFGTFIILFIRLIIDTRISLDKKIWFSVILAFASLLILTNLKSKAIEGSMNATTLSQSLNRDYDNAFKILETDFILGKGLGGFSTNGARAYPHNLFLELFCELGMVGTLLIVMIVFVPLVVKPDRFRLLTISNFYALPLIVAIFIRSMMSSDLIDSITLITAIIVISKTQTN</sequence>
<evidence type="ECO:0000256" key="3">
    <source>
        <dbReference type="ARBA" id="ARBA00022989"/>
    </source>
</evidence>
<feature type="transmembrane region" description="Helical" evidence="5">
    <location>
        <begin position="109"/>
        <end position="126"/>
    </location>
</feature>
<protein>
    <submittedName>
        <fullName evidence="7">Lipid A core-O-antigen ligase and related enzymes</fullName>
    </submittedName>
</protein>
<feature type="transmembrane region" description="Helical" evidence="5">
    <location>
        <begin position="132"/>
        <end position="150"/>
    </location>
</feature>
<gene>
    <name evidence="7" type="ORF">ERS852429_02270</name>
</gene>
<feature type="transmembrane region" description="Helical" evidence="5">
    <location>
        <begin position="387"/>
        <end position="406"/>
    </location>
</feature>
<feature type="transmembrane region" description="Helical" evidence="5">
    <location>
        <begin position="285"/>
        <end position="302"/>
    </location>
</feature>
<evidence type="ECO:0000256" key="1">
    <source>
        <dbReference type="ARBA" id="ARBA00004141"/>
    </source>
</evidence>
<evidence type="ECO:0000313" key="7">
    <source>
        <dbReference type="EMBL" id="CUN17232.1"/>
    </source>
</evidence>
<dbReference type="Pfam" id="PF04932">
    <property type="entry name" value="Wzy_C"/>
    <property type="match status" value="1"/>
</dbReference>
<evidence type="ECO:0000313" key="8">
    <source>
        <dbReference type="Proteomes" id="UP000095591"/>
    </source>
</evidence>
<feature type="transmembrane region" description="Helical" evidence="5">
    <location>
        <begin position="360"/>
        <end position="381"/>
    </location>
</feature>
<keyword evidence="3 5" id="KW-1133">Transmembrane helix</keyword>
<keyword evidence="7" id="KW-0436">Ligase</keyword>
<dbReference type="AlphaFoldDB" id="A0A173UQ98"/>
<accession>A0A173UQ98</accession>
<feature type="domain" description="O-antigen ligase-related" evidence="6">
    <location>
        <begin position="246"/>
        <end position="373"/>
    </location>
</feature>
<organism evidence="7 8">
    <name type="scientific">Parabacteroides distasonis</name>
    <dbReference type="NCBI Taxonomy" id="823"/>
    <lineage>
        <taxon>Bacteria</taxon>
        <taxon>Pseudomonadati</taxon>
        <taxon>Bacteroidota</taxon>
        <taxon>Bacteroidia</taxon>
        <taxon>Bacteroidales</taxon>
        <taxon>Tannerellaceae</taxon>
        <taxon>Parabacteroides</taxon>
    </lineage>
</organism>
<comment type="subcellular location">
    <subcellularLocation>
        <location evidence="1">Membrane</location>
        <topology evidence="1">Multi-pass membrane protein</topology>
    </subcellularLocation>
</comment>
<feature type="transmembrane region" description="Helical" evidence="5">
    <location>
        <begin position="211"/>
        <end position="230"/>
    </location>
</feature>
<feature type="transmembrane region" description="Helical" evidence="5">
    <location>
        <begin position="20"/>
        <end position="48"/>
    </location>
</feature>
<evidence type="ECO:0000256" key="2">
    <source>
        <dbReference type="ARBA" id="ARBA00022692"/>
    </source>
</evidence>
<reference evidence="7 8" key="1">
    <citation type="submission" date="2015-09" db="EMBL/GenBank/DDBJ databases">
        <authorList>
            <consortium name="Pathogen Informatics"/>
        </authorList>
    </citation>
    <scope>NUCLEOTIDE SEQUENCE [LARGE SCALE GENOMIC DNA]</scope>
    <source>
        <strain evidence="7 8">2789STDY5608872</strain>
    </source>
</reference>
<dbReference type="EMBL" id="CYXP01000005">
    <property type="protein sequence ID" value="CUN17232.1"/>
    <property type="molecule type" value="Genomic_DNA"/>
</dbReference>
<dbReference type="GO" id="GO:0016020">
    <property type="term" value="C:membrane"/>
    <property type="evidence" value="ECO:0007669"/>
    <property type="project" value="UniProtKB-SubCell"/>
</dbReference>